<dbReference type="InterPro" id="IPR041657">
    <property type="entry name" value="HTH_17"/>
</dbReference>
<gene>
    <name evidence="2" type="ORF">LPB303_13805</name>
</gene>
<reference evidence="2 3" key="1">
    <citation type="submission" date="2016-02" db="EMBL/GenBank/DDBJ databases">
        <title>Draft genome sequence of Polaribacter atrinae KACC17473.</title>
        <authorList>
            <person name="Shin S.-K."/>
            <person name="Yi H."/>
        </authorList>
    </citation>
    <scope>NUCLEOTIDE SEQUENCE [LARGE SCALE GENOMIC DNA]</scope>
    <source>
        <strain evidence="2 3">KACC 17473</strain>
    </source>
</reference>
<evidence type="ECO:0000313" key="3">
    <source>
        <dbReference type="Proteomes" id="UP000076923"/>
    </source>
</evidence>
<dbReference type="RefSeq" id="WP_068451357.1">
    <property type="nucleotide sequence ID" value="NZ_CP150660.1"/>
</dbReference>
<protein>
    <recommendedName>
        <fullName evidence="1">Helix-turn-helix domain-containing protein</fullName>
    </recommendedName>
</protein>
<dbReference type="InterPro" id="IPR010093">
    <property type="entry name" value="SinI_DNA-bd"/>
</dbReference>
<dbReference type="Proteomes" id="UP000076923">
    <property type="component" value="Unassembled WGS sequence"/>
</dbReference>
<keyword evidence="3" id="KW-1185">Reference proteome</keyword>
<dbReference type="GO" id="GO:0003677">
    <property type="term" value="F:DNA binding"/>
    <property type="evidence" value="ECO:0007669"/>
    <property type="project" value="InterPro"/>
</dbReference>
<dbReference type="EMBL" id="LVWE01000057">
    <property type="protein sequence ID" value="OAD42947.1"/>
    <property type="molecule type" value="Genomic_DNA"/>
</dbReference>
<feature type="domain" description="Helix-turn-helix" evidence="1">
    <location>
        <begin position="35"/>
        <end position="78"/>
    </location>
</feature>
<comment type="caution">
    <text evidence="2">The sequence shown here is derived from an EMBL/GenBank/DDBJ whole genome shotgun (WGS) entry which is preliminary data.</text>
</comment>
<dbReference type="NCBIfam" id="TIGR01764">
    <property type="entry name" value="excise"/>
    <property type="match status" value="1"/>
</dbReference>
<organism evidence="2 3">
    <name type="scientific">Polaribacter atrinae</name>
    <dbReference type="NCBI Taxonomy" id="1333662"/>
    <lineage>
        <taxon>Bacteria</taxon>
        <taxon>Pseudomonadati</taxon>
        <taxon>Bacteroidota</taxon>
        <taxon>Flavobacteriia</taxon>
        <taxon>Flavobacteriales</taxon>
        <taxon>Flavobacteriaceae</taxon>
    </lineage>
</organism>
<dbReference type="STRING" id="1333662.LPB303_13805"/>
<dbReference type="Pfam" id="PF12728">
    <property type="entry name" value="HTH_17"/>
    <property type="match status" value="1"/>
</dbReference>
<proteinExistence type="predicted"/>
<name>A0A176T560_9FLAO</name>
<evidence type="ECO:0000313" key="2">
    <source>
        <dbReference type="EMBL" id="OAD42947.1"/>
    </source>
</evidence>
<accession>A0A176T560</accession>
<sequence>MDNTHLLIQSSDLKEVKSLLNQILNRPKEDLSQKLYTVKEASSLFKVTELTVRNKIKAGEIKAFKIGDSVRIKHEEIFNSLQEVKSIKYKRKA</sequence>
<dbReference type="OrthoDB" id="1366685at2"/>
<evidence type="ECO:0000259" key="1">
    <source>
        <dbReference type="Pfam" id="PF12728"/>
    </source>
</evidence>
<dbReference type="AlphaFoldDB" id="A0A176T560"/>